<dbReference type="InterPro" id="IPR050595">
    <property type="entry name" value="Bact_response_regulator"/>
</dbReference>
<dbReference type="PROSITE" id="PS50110">
    <property type="entry name" value="RESPONSE_REGULATORY"/>
    <property type="match status" value="2"/>
</dbReference>
<evidence type="ECO:0000313" key="5">
    <source>
        <dbReference type="Proteomes" id="UP000032309"/>
    </source>
</evidence>
<accession>A0ABQ0JYF7</accession>
<feature type="modified residue" description="4-aspartylphosphate" evidence="2">
    <location>
        <position position="237"/>
    </location>
</feature>
<dbReference type="PANTHER" id="PTHR44591:SF3">
    <property type="entry name" value="RESPONSE REGULATORY DOMAIN-CONTAINING PROTEIN"/>
    <property type="match status" value="1"/>
</dbReference>
<dbReference type="SMART" id="SM00448">
    <property type="entry name" value="REC"/>
    <property type="match status" value="2"/>
</dbReference>
<dbReference type="PANTHER" id="PTHR44591">
    <property type="entry name" value="STRESS RESPONSE REGULATOR PROTEIN 1"/>
    <property type="match status" value="1"/>
</dbReference>
<protein>
    <recommendedName>
        <fullName evidence="3">Response regulatory domain-containing protein</fullName>
    </recommendedName>
</protein>
<keyword evidence="5" id="KW-1185">Reference proteome</keyword>
<dbReference type="Pfam" id="PF07238">
    <property type="entry name" value="PilZ"/>
    <property type="match status" value="1"/>
</dbReference>
<evidence type="ECO:0000313" key="4">
    <source>
        <dbReference type="EMBL" id="GAN33818.1"/>
    </source>
</evidence>
<dbReference type="EMBL" id="BAFN01000001">
    <property type="protein sequence ID" value="GAN33818.1"/>
    <property type="molecule type" value="Genomic_DNA"/>
</dbReference>
<keyword evidence="1 2" id="KW-0597">Phosphoprotein</keyword>
<comment type="caution">
    <text evidence="4">The sequence shown here is derived from an EMBL/GenBank/DDBJ whole genome shotgun (WGS) entry which is preliminary data.</text>
</comment>
<dbReference type="InterPro" id="IPR009875">
    <property type="entry name" value="PilZ_domain"/>
</dbReference>
<reference evidence="5" key="1">
    <citation type="journal article" date="2015" name="Genome Announc.">
        <title>Draft Genome Sequence of an Anaerobic Ammonium-Oxidizing Bacterium, "Candidatus Brocadia sinica".</title>
        <authorList>
            <person name="Oshiki M."/>
            <person name="Shinyako-Hata K."/>
            <person name="Satoh H."/>
            <person name="Okabe S."/>
        </authorList>
    </citation>
    <scope>NUCLEOTIDE SEQUENCE [LARGE SCALE GENOMIC DNA]</scope>
    <source>
        <strain evidence="5">JPN1</strain>
    </source>
</reference>
<proteinExistence type="predicted"/>
<sequence length="431" mass="49443">MYNEPWKEPLLELSVDELKTAQSFISELIQTLEVLQESKTEPIIIFPPEKNINIDDRRAEKRFDIEIEGVCSVMERGVSEIFPEIPIRIKDISKHGIRFVIDRPLTPGDILTIKFYLSSIKTSGQLYKNPQKKIYVEVRRVFESLTSTGVKYEIGAQSVESERVIELIKEREKYTLINKQLAAKGDVKIVIVSMKEARSKYLEDLLQRQGYIVYEANKKQQAIALLRKNKCDIVVSDLDTVRINEFELLKDIRDEFPDMGSIVEIETIEDWMHILSFGVSDYLTKNFSDRELNIIIESVQKKLLYKSMFGSHLRKRQQANQNVLVVSGNEIFKKLLCNVSKGKGLRLFFVNSTGHATAALKRYKIDFILVDTEVGGLDGCRFLMDIKKKFPNIVTAVASKNLQERCDFLINGADNFFAEPIAMKEILALVS</sequence>
<dbReference type="InterPro" id="IPR001789">
    <property type="entry name" value="Sig_transdc_resp-reg_receiver"/>
</dbReference>
<dbReference type="Gene3D" id="3.40.50.2300">
    <property type="match status" value="2"/>
</dbReference>
<organism evidence="4 5">
    <name type="scientific">Candidatus Brocadia sinica JPN1</name>
    <dbReference type="NCBI Taxonomy" id="1197129"/>
    <lineage>
        <taxon>Bacteria</taxon>
        <taxon>Pseudomonadati</taxon>
        <taxon>Planctomycetota</taxon>
        <taxon>Candidatus Brocadiia</taxon>
        <taxon>Candidatus Brocadiales</taxon>
        <taxon>Candidatus Brocadiaceae</taxon>
        <taxon>Candidatus Brocadia</taxon>
    </lineage>
</organism>
<dbReference type="InterPro" id="IPR011006">
    <property type="entry name" value="CheY-like_superfamily"/>
</dbReference>
<feature type="domain" description="Response regulatory" evidence="3">
    <location>
        <begin position="188"/>
        <end position="300"/>
    </location>
</feature>
<feature type="modified residue" description="4-aspartylphosphate" evidence="2">
    <location>
        <position position="371"/>
    </location>
</feature>
<name>A0ABQ0JYF7_9BACT</name>
<dbReference type="Proteomes" id="UP000032309">
    <property type="component" value="Unassembled WGS sequence"/>
</dbReference>
<gene>
    <name evidence="4" type="ORF">BROSI_A2352</name>
</gene>
<dbReference type="SUPFAM" id="SSF52172">
    <property type="entry name" value="CheY-like"/>
    <property type="match status" value="2"/>
</dbReference>
<evidence type="ECO:0000256" key="1">
    <source>
        <dbReference type="ARBA" id="ARBA00022553"/>
    </source>
</evidence>
<evidence type="ECO:0000259" key="3">
    <source>
        <dbReference type="PROSITE" id="PS50110"/>
    </source>
</evidence>
<dbReference type="Pfam" id="PF00072">
    <property type="entry name" value="Response_reg"/>
    <property type="match status" value="2"/>
</dbReference>
<feature type="domain" description="Response regulatory" evidence="3">
    <location>
        <begin position="322"/>
        <end position="431"/>
    </location>
</feature>
<evidence type="ECO:0000256" key="2">
    <source>
        <dbReference type="PROSITE-ProRule" id="PRU00169"/>
    </source>
</evidence>